<evidence type="ECO:0000256" key="2">
    <source>
        <dbReference type="ARBA" id="ARBA00022448"/>
    </source>
</evidence>
<dbReference type="Ensembl" id="ENSELUT00000010960.3">
    <property type="protein sequence ID" value="ENSELUP00000005271.3"/>
    <property type="gene ID" value="ENSELUG00000006320.3"/>
</dbReference>
<keyword evidence="3" id="KW-0653">Protein transport</keyword>
<dbReference type="SUPFAM" id="SSF81296">
    <property type="entry name" value="E set domains"/>
    <property type="match status" value="1"/>
</dbReference>
<evidence type="ECO:0000313" key="7">
    <source>
        <dbReference type="Proteomes" id="UP000265140"/>
    </source>
</evidence>
<dbReference type="GeneTree" id="ENSGT00390000014595"/>
<dbReference type="InterPro" id="IPR014756">
    <property type="entry name" value="Ig_E-set"/>
</dbReference>
<sequence length="162" mass="18668">VDLMHELFKMKKLSLLCLSLPEIKDLKEVDQGRFIQYRFSPAFLSLKEIGATLEFMVGSRAVNRFSLIERHYFRDLILKTFDFEIGYCIPHSRNTCEHIYSLPDLDADIVGEMISNPFETRTDSFYFANNRLIMHNKAEYSFSEGGGTLIALSPQNGSEVQK</sequence>
<keyword evidence="2" id="KW-0813">Transport</keyword>
<dbReference type="OMA" id="PEDNIFD"/>
<dbReference type="GO" id="GO:0005813">
    <property type="term" value="C:centrosome"/>
    <property type="evidence" value="ECO:0007669"/>
    <property type="project" value="TreeGrafter"/>
</dbReference>
<dbReference type="GO" id="GO:0042953">
    <property type="term" value="P:lipoprotein transport"/>
    <property type="evidence" value="ECO:0007669"/>
    <property type="project" value="TreeGrafter"/>
</dbReference>
<dbReference type="InterPro" id="IPR051519">
    <property type="entry name" value="PDE6D_unc-119_myristoyl-bd"/>
</dbReference>
<dbReference type="AlphaFoldDB" id="A0A3P8XL29"/>
<evidence type="ECO:0000256" key="3">
    <source>
        <dbReference type="ARBA" id="ARBA00022927"/>
    </source>
</evidence>
<reference evidence="6" key="2">
    <citation type="submission" date="2020-02" db="EMBL/GenBank/DDBJ databases">
        <title>Esox lucius (northern pike) genome, fEsoLuc1, primary haplotype.</title>
        <authorList>
            <person name="Myers G."/>
            <person name="Karagic N."/>
            <person name="Meyer A."/>
            <person name="Pippel M."/>
            <person name="Reichard M."/>
            <person name="Winkler S."/>
            <person name="Tracey A."/>
            <person name="Sims Y."/>
            <person name="Howe K."/>
            <person name="Rhie A."/>
            <person name="Formenti G."/>
            <person name="Durbin R."/>
            <person name="Fedrigo O."/>
            <person name="Jarvis E.D."/>
        </authorList>
    </citation>
    <scope>NUCLEOTIDE SEQUENCE [LARGE SCALE GENOMIC DNA]</scope>
</reference>
<reference evidence="7" key="1">
    <citation type="journal article" date="2014" name="PLoS ONE">
        <title>The genome and linkage map of the northern pike (Esox lucius): conserved synteny revealed between the salmonid sister group and the Neoteleostei.</title>
        <authorList>
            <person name="Rondeau E.B."/>
            <person name="Minkley D.R."/>
            <person name="Leong J.S."/>
            <person name="Messmer A.M."/>
            <person name="Jantzen J.R."/>
            <person name="von Schalburg K.R."/>
            <person name="Lemon C."/>
            <person name="Bird N.H."/>
            <person name="Koop B.F."/>
        </authorList>
    </citation>
    <scope>NUCLEOTIDE SEQUENCE</scope>
</reference>
<dbReference type="STRING" id="8010.ENSELUP00000005271"/>
<feature type="domain" description="GMP phosphodiesterase delta subunit" evidence="5">
    <location>
        <begin position="24"/>
        <end position="142"/>
    </location>
</feature>
<protein>
    <recommendedName>
        <fullName evidence="5">GMP phosphodiesterase delta subunit domain-containing protein</fullName>
    </recommendedName>
</protein>
<dbReference type="PANTHER" id="PTHR12951">
    <property type="entry name" value="RETINAL PROTEIN 4"/>
    <property type="match status" value="1"/>
</dbReference>
<evidence type="ECO:0000256" key="1">
    <source>
        <dbReference type="ARBA" id="ARBA00008102"/>
    </source>
</evidence>
<dbReference type="GO" id="GO:0051233">
    <property type="term" value="C:spindle midzone"/>
    <property type="evidence" value="ECO:0007669"/>
    <property type="project" value="TreeGrafter"/>
</dbReference>
<comment type="similarity">
    <text evidence="1">Belongs to the PDE6D/unc-119 family.</text>
</comment>
<dbReference type="GO" id="GO:0071632">
    <property type="term" value="P:optomotor response"/>
    <property type="evidence" value="ECO:0007669"/>
    <property type="project" value="Ensembl"/>
</dbReference>
<dbReference type="InterPro" id="IPR037036">
    <property type="entry name" value="PDED_dom_sf"/>
</dbReference>
<keyword evidence="7" id="KW-1185">Reference proteome</keyword>
<keyword evidence="4" id="KW-0446">Lipid-binding</keyword>
<dbReference type="GO" id="GO:0000922">
    <property type="term" value="C:spindle pole"/>
    <property type="evidence" value="ECO:0007669"/>
    <property type="project" value="TreeGrafter"/>
</dbReference>
<dbReference type="InterPro" id="IPR008015">
    <property type="entry name" value="PDED_dom"/>
</dbReference>
<organism evidence="6 7">
    <name type="scientific">Esox lucius</name>
    <name type="common">Northern pike</name>
    <dbReference type="NCBI Taxonomy" id="8010"/>
    <lineage>
        <taxon>Eukaryota</taxon>
        <taxon>Metazoa</taxon>
        <taxon>Chordata</taxon>
        <taxon>Craniata</taxon>
        <taxon>Vertebrata</taxon>
        <taxon>Euteleostomi</taxon>
        <taxon>Actinopterygii</taxon>
        <taxon>Neopterygii</taxon>
        <taxon>Teleostei</taxon>
        <taxon>Protacanthopterygii</taxon>
        <taxon>Esociformes</taxon>
        <taxon>Esocidae</taxon>
        <taxon>Esox</taxon>
    </lineage>
</organism>
<dbReference type="PANTHER" id="PTHR12951:SF6">
    <property type="entry name" value="PROTEIN UNC-119 HOMOLOG B"/>
    <property type="match status" value="1"/>
</dbReference>
<dbReference type="GO" id="GO:0045171">
    <property type="term" value="C:intercellular bridge"/>
    <property type="evidence" value="ECO:0007669"/>
    <property type="project" value="TreeGrafter"/>
</dbReference>
<dbReference type="Gene3D" id="2.70.50.40">
    <property type="entry name" value="GMP phosphodiesterase, delta subunit"/>
    <property type="match status" value="1"/>
</dbReference>
<dbReference type="GO" id="GO:0007399">
    <property type="term" value="P:nervous system development"/>
    <property type="evidence" value="ECO:0007669"/>
    <property type="project" value="TreeGrafter"/>
</dbReference>
<dbReference type="Pfam" id="PF05351">
    <property type="entry name" value="GMP_PDE_delta"/>
    <property type="match status" value="1"/>
</dbReference>
<dbReference type="GO" id="GO:0000281">
    <property type="term" value="P:mitotic cytokinesis"/>
    <property type="evidence" value="ECO:0007669"/>
    <property type="project" value="TreeGrafter"/>
</dbReference>
<accession>A0A3P8XL29</accession>
<dbReference type="GO" id="GO:0048841">
    <property type="term" value="P:regulation of axon extension involved in axon guidance"/>
    <property type="evidence" value="ECO:0007669"/>
    <property type="project" value="Ensembl"/>
</dbReference>
<dbReference type="Bgee" id="ENSELUG00000006320">
    <property type="expression patterns" value="Expressed in spleen and 1 other cell type or tissue"/>
</dbReference>
<dbReference type="InParanoid" id="A0A3P8XL29"/>
<dbReference type="Proteomes" id="UP000265140">
    <property type="component" value="Chromosome 11"/>
</dbReference>
<evidence type="ECO:0000313" key="6">
    <source>
        <dbReference type="Ensembl" id="ENSELUP00000005271.3"/>
    </source>
</evidence>
<reference evidence="6" key="4">
    <citation type="submission" date="2025-09" db="UniProtKB">
        <authorList>
            <consortium name="Ensembl"/>
        </authorList>
    </citation>
    <scope>IDENTIFICATION</scope>
</reference>
<name>A0A3P8XL29_ESOLU</name>
<evidence type="ECO:0000256" key="4">
    <source>
        <dbReference type="ARBA" id="ARBA00023121"/>
    </source>
</evidence>
<dbReference type="GO" id="GO:1900186">
    <property type="term" value="P:negative regulation of clathrin-dependent endocytosis"/>
    <property type="evidence" value="ECO:0007669"/>
    <property type="project" value="TreeGrafter"/>
</dbReference>
<proteinExistence type="inferred from homology"/>
<dbReference type="GO" id="GO:0007601">
    <property type="term" value="P:visual perception"/>
    <property type="evidence" value="ECO:0007669"/>
    <property type="project" value="TreeGrafter"/>
</dbReference>
<dbReference type="GO" id="GO:0008289">
    <property type="term" value="F:lipid binding"/>
    <property type="evidence" value="ECO:0007669"/>
    <property type="project" value="UniProtKB-KW"/>
</dbReference>
<evidence type="ECO:0000259" key="5">
    <source>
        <dbReference type="Pfam" id="PF05351"/>
    </source>
</evidence>
<reference evidence="6" key="3">
    <citation type="submission" date="2025-08" db="UniProtKB">
        <authorList>
            <consortium name="Ensembl"/>
        </authorList>
    </citation>
    <scope>IDENTIFICATION</scope>
</reference>
<dbReference type="GO" id="GO:2001287">
    <property type="term" value="P:negative regulation of caveolin-mediated endocytosis"/>
    <property type="evidence" value="ECO:0007669"/>
    <property type="project" value="TreeGrafter"/>
</dbReference>